<sequence length="309" mass="34249">MRKKPKQRVPKTSFYNSKSDEEWDTLKAQTLRRIEKALDPERIDFDDYDITFTIATKLTNPWSFDEENYPHLLDNLFTTTKTKVKVQVFTKLNDDSEDDEDAPKKKKTKKTGNKVPKPSKILPANEALNEKIGALRAATACKDEHCTGTHCFKRAGFDDYPLSNEHIESWAAAWLAGHATLTEPPNNTLFAGIHSERPKSALIQRREALLEARKPAAPTHTTNINLPAELFNFMRAAPGAAPPAAPASGTTSSDADSLLPAHLAAGPAMSIADFCAQYGLSQRICDCLASEGYETSETFTHIKICELKD</sequence>
<gene>
    <name evidence="2" type="ORF">MCHLO_03862</name>
</gene>
<feature type="region of interest" description="Disordered" evidence="1">
    <location>
        <begin position="94"/>
        <end position="120"/>
    </location>
</feature>
<feature type="non-terminal residue" evidence="2">
    <location>
        <position position="309"/>
    </location>
</feature>
<evidence type="ECO:0000256" key="1">
    <source>
        <dbReference type="SAM" id="MobiDB-lite"/>
    </source>
</evidence>
<reference evidence="2" key="1">
    <citation type="submission" date="2014-09" db="EMBL/GenBank/DDBJ databases">
        <title>Genome sequence of the luminous mushroom Mycena chlorophos for searching fungal bioluminescence genes.</title>
        <authorList>
            <person name="Tanaka Y."/>
            <person name="Kasuga D."/>
            <person name="Oba Y."/>
            <person name="Hase S."/>
            <person name="Sato K."/>
            <person name="Oba Y."/>
            <person name="Sakakibara Y."/>
        </authorList>
    </citation>
    <scope>NUCLEOTIDE SEQUENCE</scope>
</reference>
<protein>
    <submittedName>
        <fullName evidence="2">Uncharacterized protein</fullName>
    </submittedName>
</protein>
<evidence type="ECO:0000313" key="3">
    <source>
        <dbReference type="Proteomes" id="UP000815677"/>
    </source>
</evidence>
<dbReference type="EMBL" id="DF842263">
    <property type="protein sequence ID" value="GAT46329.1"/>
    <property type="molecule type" value="Genomic_DNA"/>
</dbReference>
<name>A0ABQ0L7A2_MYCCL</name>
<proteinExistence type="predicted"/>
<dbReference type="Proteomes" id="UP000815677">
    <property type="component" value="Unassembled WGS sequence"/>
</dbReference>
<keyword evidence="3" id="KW-1185">Reference proteome</keyword>
<accession>A0ABQ0L7A2</accession>
<organism evidence="2 3">
    <name type="scientific">Mycena chlorophos</name>
    <name type="common">Agaric fungus</name>
    <name type="synonym">Agaricus chlorophos</name>
    <dbReference type="NCBI Taxonomy" id="658473"/>
    <lineage>
        <taxon>Eukaryota</taxon>
        <taxon>Fungi</taxon>
        <taxon>Dikarya</taxon>
        <taxon>Basidiomycota</taxon>
        <taxon>Agaricomycotina</taxon>
        <taxon>Agaricomycetes</taxon>
        <taxon>Agaricomycetidae</taxon>
        <taxon>Agaricales</taxon>
        <taxon>Marasmiineae</taxon>
        <taxon>Mycenaceae</taxon>
        <taxon>Mycena</taxon>
    </lineage>
</organism>
<evidence type="ECO:0000313" key="2">
    <source>
        <dbReference type="EMBL" id="GAT46329.1"/>
    </source>
</evidence>